<evidence type="ECO:0000256" key="4">
    <source>
        <dbReference type="ARBA" id="ARBA00022989"/>
    </source>
</evidence>
<feature type="transmembrane region" description="Helical" evidence="6">
    <location>
        <begin position="224"/>
        <end position="245"/>
    </location>
</feature>
<feature type="transmembrane region" description="Helical" evidence="6">
    <location>
        <begin position="87"/>
        <end position="106"/>
    </location>
</feature>
<gene>
    <name evidence="7" type="ORF">ACFSW4_12340</name>
</gene>
<comment type="caution">
    <text evidence="7">The sequence shown here is derived from an EMBL/GenBank/DDBJ whole genome shotgun (WGS) entry which is preliminary data.</text>
</comment>
<dbReference type="InterPro" id="IPR002797">
    <property type="entry name" value="Polysacc_synth"/>
</dbReference>
<name>A0ABW5QD91_9BACI</name>
<feature type="transmembrane region" description="Helical" evidence="6">
    <location>
        <begin position="460"/>
        <end position="483"/>
    </location>
</feature>
<dbReference type="PANTHER" id="PTHR30250:SF29">
    <property type="entry name" value="POLYSACCHARIDE BIOSYNTHESIS PROTEIN C-TERMINAL DOMAIN-CONTAINING PROTEIN"/>
    <property type="match status" value="1"/>
</dbReference>
<feature type="transmembrane region" description="Helical" evidence="6">
    <location>
        <begin position="280"/>
        <end position="300"/>
    </location>
</feature>
<evidence type="ECO:0000313" key="8">
    <source>
        <dbReference type="Proteomes" id="UP001597452"/>
    </source>
</evidence>
<organism evidence="7 8">
    <name type="scientific">Piscibacillus salipiscarius</name>
    <dbReference type="NCBI Taxonomy" id="299480"/>
    <lineage>
        <taxon>Bacteria</taxon>
        <taxon>Bacillati</taxon>
        <taxon>Bacillota</taxon>
        <taxon>Bacilli</taxon>
        <taxon>Bacillales</taxon>
        <taxon>Bacillaceae</taxon>
        <taxon>Piscibacillus</taxon>
    </lineage>
</organism>
<keyword evidence="5 6" id="KW-0472">Membrane</keyword>
<feature type="transmembrane region" description="Helical" evidence="6">
    <location>
        <begin position="312"/>
        <end position="331"/>
    </location>
</feature>
<dbReference type="RefSeq" id="WP_377329624.1">
    <property type="nucleotide sequence ID" value="NZ_JBHUMZ010000043.1"/>
</dbReference>
<keyword evidence="4 6" id="KW-1133">Transmembrane helix</keyword>
<feature type="transmembrane region" description="Helical" evidence="6">
    <location>
        <begin position="432"/>
        <end position="454"/>
    </location>
</feature>
<evidence type="ECO:0000256" key="2">
    <source>
        <dbReference type="ARBA" id="ARBA00022475"/>
    </source>
</evidence>
<evidence type="ECO:0000256" key="6">
    <source>
        <dbReference type="SAM" id="Phobius"/>
    </source>
</evidence>
<dbReference type="Pfam" id="PF01943">
    <property type="entry name" value="Polysacc_synt"/>
    <property type="match status" value="1"/>
</dbReference>
<feature type="transmembrane region" description="Helical" evidence="6">
    <location>
        <begin position="343"/>
        <end position="365"/>
    </location>
</feature>
<feature type="transmembrane region" description="Helical" evidence="6">
    <location>
        <begin position="179"/>
        <end position="203"/>
    </location>
</feature>
<keyword evidence="2" id="KW-1003">Cell membrane</keyword>
<keyword evidence="3 6" id="KW-0812">Transmembrane</keyword>
<sequence>MSRQAIWIKGALLLTIAGFISKVLGMIYRVPLQNMAGDEGLYIYQQVYPILSIAILLSVYSIPGALSHTLKDKDQQIDARLPNTWAVFYWLFGLGFIIFLGIWLSSDFLSSVMGDASLAPSIKAASLMFLIIPFTALFRGFFQSVHLTEYVAISQVVEQMVRVFGIIIVTIVAVNHLPIYSIGVLTSIATIIGAVIAGLWLTLMFRRKKTAYKLSKHQKLKGTFVQSLLIGIAVYSITYVLHLVLQVVDVFSLVDLLRKYGLAFEEAKIAKGVFDRSHSMVQLGLVIGSSLALALIPALNKDLNQQLLALKWTFLLSLSASLGLVAVMPNLNPLLFITRQGTYSIQLMMGLVFLLSMTIVISVFLQEYNYRIQQLKWVLMMIIIKWCLNILLIPKFGLVGSSMAYLVAVSFLLLVFIVKWKQLTKVSIPFKFFIKILLLSVIMLGAVWSINQWLIVDRLVLIPIVLAQCVLGILIILIGLYVFKIFSKNEWMALVGHRFERRS</sequence>
<dbReference type="InterPro" id="IPR050833">
    <property type="entry name" value="Poly_Biosynth_Transport"/>
</dbReference>
<dbReference type="Proteomes" id="UP001597452">
    <property type="component" value="Unassembled WGS sequence"/>
</dbReference>
<feature type="transmembrane region" description="Helical" evidence="6">
    <location>
        <begin position="118"/>
        <end position="138"/>
    </location>
</feature>
<feature type="transmembrane region" description="Helical" evidence="6">
    <location>
        <begin position="377"/>
        <end position="396"/>
    </location>
</feature>
<keyword evidence="8" id="KW-1185">Reference proteome</keyword>
<reference evidence="8" key="1">
    <citation type="journal article" date="2019" name="Int. J. Syst. Evol. Microbiol.">
        <title>The Global Catalogue of Microorganisms (GCM) 10K type strain sequencing project: providing services to taxonomists for standard genome sequencing and annotation.</title>
        <authorList>
            <consortium name="The Broad Institute Genomics Platform"/>
            <consortium name="The Broad Institute Genome Sequencing Center for Infectious Disease"/>
            <person name="Wu L."/>
            <person name="Ma J."/>
        </authorList>
    </citation>
    <scope>NUCLEOTIDE SEQUENCE [LARGE SCALE GENOMIC DNA]</scope>
    <source>
        <strain evidence="8">TISTR 1571</strain>
    </source>
</reference>
<dbReference type="PANTHER" id="PTHR30250">
    <property type="entry name" value="PST FAMILY PREDICTED COLANIC ACID TRANSPORTER"/>
    <property type="match status" value="1"/>
</dbReference>
<accession>A0ABW5QD91</accession>
<evidence type="ECO:0000313" key="7">
    <source>
        <dbReference type="EMBL" id="MFD2639657.1"/>
    </source>
</evidence>
<feature type="transmembrane region" description="Helical" evidence="6">
    <location>
        <begin position="41"/>
        <end position="66"/>
    </location>
</feature>
<evidence type="ECO:0000256" key="5">
    <source>
        <dbReference type="ARBA" id="ARBA00023136"/>
    </source>
</evidence>
<evidence type="ECO:0000256" key="1">
    <source>
        <dbReference type="ARBA" id="ARBA00004651"/>
    </source>
</evidence>
<protein>
    <submittedName>
        <fullName evidence="7">Oligosaccharide flippase family protein</fullName>
    </submittedName>
</protein>
<feature type="transmembrane region" description="Helical" evidence="6">
    <location>
        <begin position="402"/>
        <end position="420"/>
    </location>
</feature>
<proteinExistence type="predicted"/>
<dbReference type="EMBL" id="JBHUMZ010000043">
    <property type="protein sequence ID" value="MFD2639657.1"/>
    <property type="molecule type" value="Genomic_DNA"/>
</dbReference>
<comment type="subcellular location">
    <subcellularLocation>
        <location evidence="1">Cell membrane</location>
        <topology evidence="1">Multi-pass membrane protein</topology>
    </subcellularLocation>
</comment>
<evidence type="ECO:0000256" key="3">
    <source>
        <dbReference type="ARBA" id="ARBA00022692"/>
    </source>
</evidence>